<name>A0A8J8P5I1_HALGN</name>
<comment type="caution">
    <text evidence="3">The sequence shown here is derived from an EMBL/GenBank/DDBJ whole genome shotgun (WGS) entry which is preliminary data.</text>
</comment>
<evidence type="ECO:0000256" key="1">
    <source>
        <dbReference type="SAM" id="MobiDB-lite"/>
    </source>
</evidence>
<accession>A0A8J8P5I1</accession>
<protein>
    <recommendedName>
        <fullName evidence="5">Cadg domain containing protein</fullName>
    </recommendedName>
</protein>
<evidence type="ECO:0000313" key="3">
    <source>
        <dbReference type="EMBL" id="TNV87623.1"/>
    </source>
</evidence>
<reference evidence="3" key="1">
    <citation type="submission" date="2019-06" db="EMBL/GenBank/DDBJ databases">
        <authorList>
            <person name="Zheng W."/>
        </authorList>
    </citation>
    <scope>NUCLEOTIDE SEQUENCE</scope>
    <source>
        <strain evidence="3">QDHG01</strain>
    </source>
</reference>
<keyword evidence="2" id="KW-0472">Membrane</keyword>
<keyword evidence="4" id="KW-1185">Reference proteome</keyword>
<proteinExistence type="predicted"/>
<feature type="region of interest" description="Disordered" evidence="1">
    <location>
        <begin position="2004"/>
        <end position="2046"/>
    </location>
</feature>
<sequence>MGVQQILFQSQFSKNIAKIIIYLYRNMQIIIGLIIVAQFASLYTEAAYCQSDKFPQWTGDFDTAMNPSTTAFTCFDIDGYQSIVAGGFTTSAILCPQDFGQTQNPILEYHHTVVGYKWTSCVIPLSTYVTPMDYYTTVSAIQFSYQNNQIVAVLGQPNLGTPMLFIHVEVSTGTLVSQYTMPSELLGISQLSKVTQLGIYIDSNNAMHFAMTVDEGRFAMFKISLIGQTDPVILPKYLIQSVSSDSQCGGAYAAYAIGVKYRFISGQLRKDDYCYTGMILSFNQDNLDLVWQLSRKVHMNDLATDGQIQFNIIRRHAITSGNDYLLSCGFKTDQNGKRAYFQRLRLDDANNFAVNLTGLKLIEVSNLQNSECLGYLVTSNSNQAYALAKVIELDGVPKLYLLYIQWSNSVSTMVMMYNFENRFSYASNTIYHGTISFGGVIYAVGSLNRYLDDTLTEQSYAYNRGFILYDYVNYQVINNSCLQLATKVYNYITVTYTNAMQLSDLLEANEDIGGFYTLTNLTTGILPSFTQASFVSLSNMPSSVQDRFGCGIKNAWLAPNTTIMTDVVSDVIINGTNLFKPFQFLGYEDTGSTIACAIQQSFYSLSVAPNCSYIIQNSTQSSVQWSPLTPEGTYSITVRAFIKNNFQSTFTFQLIITNKCSRTVLAEPTSLLVETIVVPYVNGFGQNNYTLQPFTSAELGCPLVYQIVNFGTTDLIPAYAFQFDNTTNQMVIGPTSNNSCLGTYTFSVIASTNSTPIVSMISTLTFQIVMLHHCTWISINPGATQTFYHLIEKGVSSPGAMSISKWTVNTTNCPSIQYSVDTSTASASSALIYFTPPGTALLFTILSTDPNALGTYSMTIRGQVISASDSSLIYREATQSYIFEVMSCRNSIITSYNFASGMNYTISRGTQSWTFTAWSETVTKGPTTFSNQCGPIIYQVLNSNGYSVITSSSLTFNAASRTLSVQTSDLTKAGIYNFTLQGSLTVGGVIERVWFLIDVINPCPFATITVSAPASNQIYGVSAQSQQIDLPQYSSSETSSLCGAWNYQSSIIRDKDGTQLVMNAPNNPFTWTGPNTLSALASTKAIVDAGPYSITTYAYQGTFSTQTMMSTTFQVSFSGCIVSSIFPNPLDLTGSSPDTTKEVEYTIGESAVKVFTKPFVENNVCGYAMTYQLDVMGYESIPSFISYRLDGQSGGEISIYTKSRQDFINQSQYTIRVTASLSQSIIGITDVLTSTLSIPLTLVVQNTGSPLFKSTLPDYTVNAGAKKSLPLPAYEDPDDEDSIIFSIDFGMVFRFISGSYPRYTISAPESEKNGTYIVTVTLKDDNPSPKSSTYTFSIIIVEKVAEEIQPVTPTTNQTSPLASVTNGNSSSIFQKPIKKTVISANPVPIKVSFASMQSSGIATIAFNQPLLVPKVFAIIEVDVLKIRVLAGRDSDESLLRIASWQVVDFTPSQLKIQIVFENPLYISKNNYKDDLEVIFLNGEYFISQETLVTIKKDTTLTKQIPRLLSKDSATTLLTSASGGSQASMNSIVIGNLAMNIVMSASLQYLWGMINVMQLIIHMSQFNVQFPSNALFFYGLIKDISNFDVVPDSIKEKLLSFGSSLSSNQSEESTNILDNMGSMILYLLALCVLVGFALLLKILSKRISWVLTIYNYLANMLFFNIFLRMFLEGYIQYALSSMLNMTSLEWDTDRNIFSSLLAICIFIAVIIFPSFIWLLLWNKQALLDEEVSQQKFGSTYFELKTFSKSALLYNVFYTGRRLLFALVITFLGDAWVIQIVLMIIHSSLLMVYLLLVQPFMLPILNYVEIFNEGCIMIASYHLLFFTDFTPEPNFQLQAGWSLIGITTINIAANMFVMLKATIHKLKFTWLKLRYKYHMQKLKEKINKYEEISSTQKALIQAKTRRNDGGFGESSMNFLETQQQLNMPDLSSPDKIQVESFTWKRVNDRRLISNLGEIEQNTFKMKLHHGVRSGQLPPLKPISNPVQKQLQSERNDCVEERSEIETVTSETLDGQKSQFNHSHTSSSQKLQEIQQHRRQKSISGNNDNDLQAIDQLNQIKRTRTISQKPESNLRFLRRLINEKITTNPQV</sequence>
<evidence type="ECO:0008006" key="5">
    <source>
        <dbReference type="Google" id="ProtNLM"/>
    </source>
</evidence>
<dbReference type="SUPFAM" id="SSF81665">
    <property type="entry name" value="Calcium ATPase, transmembrane domain M"/>
    <property type="match status" value="1"/>
</dbReference>
<feature type="compositionally biased region" description="Polar residues" evidence="1">
    <location>
        <begin position="2004"/>
        <end position="2031"/>
    </location>
</feature>
<feature type="transmembrane region" description="Helical" evidence="2">
    <location>
        <begin position="1622"/>
        <end position="1643"/>
    </location>
</feature>
<dbReference type="OrthoDB" id="325624at2759"/>
<keyword evidence="2" id="KW-0812">Transmembrane</keyword>
<dbReference type="Proteomes" id="UP000785679">
    <property type="component" value="Unassembled WGS sequence"/>
</dbReference>
<feature type="transmembrane region" description="Helical" evidence="2">
    <location>
        <begin position="1776"/>
        <end position="1795"/>
    </location>
</feature>
<feature type="transmembrane region" description="Helical" evidence="2">
    <location>
        <begin position="1837"/>
        <end position="1857"/>
    </location>
</feature>
<dbReference type="EMBL" id="RRYP01000311">
    <property type="protein sequence ID" value="TNV87623.1"/>
    <property type="molecule type" value="Genomic_DNA"/>
</dbReference>
<organism evidence="3 4">
    <name type="scientific">Halteria grandinella</name>
    <dbReference type="NCBI Taxonomy" id="5974"/>
    <lineage>
        <taxon>Eukaryota</taxon>
        <taxon>Sar</taxon>
        <taxon>Alveolata</taxon>
        <taxon>Ciliophora</taxon>
        <taxon>Intramacronucleata</taxon>
        <taxon>Spirotrichea</taxon>
        <taxon>Stichotrichia</taxon>
        <taxon>Sporadotrichida</taxon>
        <taxon>Halteriidae</taxon>
        <taxon>Halteria</taxon>
    </lineage>
</organism>
<feature type="transmembrane region" description="Helical" evidence="2">
    <location>
        <begin position="1750"/>
        <end position="1770"/>
    </location>
</feature>
<gene>
    <name evidence="3" type="ORF">FGO68_gene4551</name>
</gene>
<feature type="transmembrane region" description="Helical" evidence="2">
    <location>
        <begin position="1655"/>
        <end position="1675"/>
    </location>
</feature>
<evidence type="ECO:0000313" key="4">
    <source>
        <dbReference type="Proteomes" id="UP000785679"/>
    </source>
</evidence>
<keyword evidence="2" id="KW-1133">Transmembrane helix</keyword>
<evidence type="ECO:0000256" key="2">
    <source>
        <dbReference type="SAM" id="Phobius"/>
    </source>
</evidence>
<dbReference type="InterPro" id="IPR023298">
    <property type="entry name" value="ATPase_P-typ_TM_dom_sf"/>
</dbReference>
<feature type="transmembrane region" description="Helical" evidence="2">
    <location>
        <begin position="1802"/>
        <end position="1825"/>
    </location>
</feature>
<feature type="transmembrane region" description="Helical" evidence="2">
    <location>
        <begin position="21"/>
        <end position="43"/>
    </location>
</feature>
<feature type="transmembrane region" description="Helical" evidence="2">
    <location>
        <begin position="1695"/>
        <end position="1719"/>
    </location>
</feature>